<accession>A0A0S4L836</accession>
<evidence type="ECO:0008006" key="5">
    <source>
        <dbReference type="Google" id="ProtNLM"/>
    </source>
</evidence>
<keyword evidence="4" id="KW-1185">Reference proteome</keyword>
<feature type="signal peptide" evidence="2">
    <location>
        <begin position="1"/>
        <end position="25"/>
    </location>
</feature>
<keyword evidence="2" id="KW-0732">Signal</keyword>
<reference evidence="4" key="1">
    <citation type="submission" date="2015-10" db="EMBL/GenBank/DDBJ databases">
        <authorList>
            <person name="Luecker S."/>
            <person name="Luecker S."/>
        </authorList>
    </citation>
    <scope>NUCLEOTIDE SEQUENCE [LARGE SCALE GENOMIC DNA]</scope>
</reference>
<dbReference type="InterPro" id="IPR011042">
    <property type="entry name" value="6-blade_b-propeller_TolB-like"/>
</dbReference>
<feature type="region of interest" description="Disordered" evidence="1">
    <location>
        <begin position="293"/>
        <end position="327"/>
    </location>
</feature>
<evidence type="ECO:0000256" key="1">
    <source>
        <dbReference type="SAM" id="MobiDB-lite"/>
    </source>
</evidence>
<sequence length="327" mass="35813">MLVIFNRHLLLVTILALGLTAHSEAAQIIGLESPNSFVGDPSGKDYFISNINGEPDARDNNGFITKLDTEGKITNLKFIQGGVSDVLLHAPKGMALIGSMLYIADLDQLKGFDKTTGKLLTTVSFPSRSHGQVSLTDVAVSPTGFLYASDQTANSIYRITPSENHRVDLLIHDDRLAGPAGIAIHPKTNHLIVVSWEKGKILEITPDGQLSELESNGFFTSRFQNLSGVDFDQWGNMYVSDFTKGKIWRMTRDHRFQVIAEYLPAPADIGIDRANNLILVPYHYMHAAEMNGLETPSGSKPKDGKRTLADYGFIPPPPKPGPEGTKK</sequence>
<dbReference type="RefSeq" id="WP_090895444.1">
    <property type="nucleotide sequence ID" value="NZ_CZPZ01000007.1"/>
</dbReference>
<dbReference type="EMBL" id="CZPZ01000007">
    <property type="protein sequence ID" value="CUS33948.1"/>
    <property type="molecule type" value="Genomic_DNA"/>
</dbReference>
<gene>
    <name evidence="3" type="ORF">COMA2_150028</name>
</gene>
<dbReference type="SUPFAM" id="SSF101898">
    <property type="entry name" value="NHL repeat"/>
    <property type="match status" value="1"/>
</dbReference>
<feature type="chain" id="PRO_5006623762" description="SMP-30/Gluconolactonase/LRE-like region domain-containing protein" evidence="2">
    <location>
        <begin position="26"/>
        <end position="327"/>
    </location>
</feature>
<evidence type="ECO:0000313" key="4">
    <source>
        <dbReference type="Proteomes" id="UP000198736"/>
    </source>
</evidence>
<proteinExistence type="predicted"/>
<organism evidence="3 4">
    <name type="scientific">Candidatus Nitrospira nitrificans</name>
    <dbReference type="NCBI Taxonomy" id="1742973"/>
    <lineage>
        <taxon>Bacteria</taxon>
        <taxon>Pseudomonadati</taxon>
        <taxon>Nitrospirota</taxon>
        <taxon>Nitrospiria</taxon>
        <taxon>Nitrospirales</taxon>
        <taxon>Nitrospiraceae</taxon>
        <taxon>Nitrospira</taxon>
    </lineage>
</organism>
<dbReference type="Proteomes" id="UP000198736">
    <property type="component" value="Unassembled WGS sequence"/>
</dbReference>
<dbReference type="OrthoDB" id="9775406at2"/>
<dbReference type="Gene3D" id="2.120.10.30">
    <property type="entry name" value="TolB, C-terminal domain"/>
    <property type="match status" value="1"/>
</dbReference>
<name>A0A0S4L836_9BACT</name>
<dbReference type="STRING" id="1742973.COMA2_150028"/>
<protein>
    <recommendedName>
        <fullName evidence="5">SMP-30/Gluconolactonase/LRE-like region domain-containing protein</fullName>
    </recommendedName>
</protein>
<evidence type="ECO:0000313" key="3">
    <source>
        <dbReference type="EMBL" id="CUS33948.1"/>
    </source>
</evidence>
<dbReference type="AlphaFoldDB" id="A0A0S4L836"/>
<evidence type="ECO:0000256" key="2">
    <source>
        <dbReference type="SAM" id="SignalP"/>
    </source>
</evidence>